<dbReference type="PANTHER" id="PTHR43394">
    <property type="entry name" value="ATP-DEPENDENT PERMEASE MDL1, MITOCHONDRIAL"/>
    <property type="match status" value="1"/>
</dbReference>
<dbReference type="InterPro" id="IPR039421">
    <property type="entry name" value="Type_1_exporter"/>
</dbReference>
<dbReference type="CDD" id="cd18548">
    <property type="entry name" value="ABC_6TM_Tm287_like"/>
    <property type="match status" value="1"/>
</dbReference>
<evidence type="ECO:0000256" key="5">
    <source>
        <dbReference type="ARBA" id="ARBA00022741"/>
    </source>
</evidence>
<keyword evidence="8 9" id="KW-0472">Membrane</keyword>
<dbReference type="InterPro" id="IPR017871">
    <property type="entry name" value="ABC_transporter-like_CS"/>
</dbReference>
<keyword evidence="4 9" id="KW-0812">Transmembrane</keyword>
<feature type="transmembrane region" description="Helical" evidence="9">
    <location>
        <begin position="304"/>
        <end position="323"/>
    </location>
</feature>
<feature type="transmembrane region" description="Helical" evidence="9">
    <location>
        <begin position="329"/>
        <end position="352"/>
    </location>
</feature>
<feature type="transmembrane region" description="Helical" evidence="9">
    <location>
        <begin position="452"/>
        <end position="471"/>
    </location>
</feature>
<dbReference type="Proteomes" id="UP000464754">
    <property type="component" value="Chromosome"/>
</dbReference>
<dbReference type="GO" id="GO:0015421">
    <property type="term" value="F:ABC-type oligopeptide transporter activity"/>
    <property type="evidence" value="ECO:0007669"/>
    <property type="project" value="TreeGrafter"/>
</dbReference>
<feature type="domain" description="ABC transmembrane type-1" evidence="11">
    <location>
        <begin position="230"/>
        <end position="472"/>
    </location>
</feature>
<dbReference type="RefSeq" id="WP_118277032.1">
    <property type="nucleotide sequence ID" value="NZ_AP019695.1"/>
</dbReference>
<keyword evidence="7 9" id="KW-1133">Transmembrane helix</keyword>
<dbReference type="EMBL" id="AP019695">
    <property type="protein sequence ID" value="BBK22080.1"/>
    <property type="molecule type" value="Genomic_DNA"/>
</dbReference>
<evidence type="ECO:0000259" key="10">
    <source>
        <dbReference type="PROSITE" id="PS50893"/>
    </source>
</evidence>
<dbReference type="PROSITE" id="PS00211">
    <property type="entry name" value="ABC_TRANSPORTER_1"/>
    <property type="match status" value="1"/>
</dbReference>
<comment type="subcellular location">
    <subcellularLocation>
        <location evidence="1">Cell membrane</location>
        <topology evidence="1">Multi-pass membrane protein</topology>
    </subcellularLocation>
</comment>
<evidence type="ECO:0000256" key="7">
    <source>
        <dbReference type="ARBA" id="ARBA00022989"/>
    </source>
</evidence>
<dbReference type="PROSITE" id="PS50893">
    <property type="entry name" value="ABC_TRANSPORTER_2"/>
    <property type="match status" value="1"/>
</dbReference>
<name>A0A6N4TGG3_9FIRM</name>
<evidence type="ECO:0000256" key="1">
    <source>
        <dbReference type="ARBA" id="ARBA00004651"/>
    </source>
</evidence>
<dbReference type="InterPro" id="IPR011527">
    <property type="entry name" value="ABC1_TM_dom"/>
</dbReference>
<evidence type="ECO:0000256" key="2">
    <source>
        <dbReference type="ARBA" id="ARBA00022448"/>
    </source>
</evidence>
<evidence type="ECO:0000256" key="3">
    <source>
        <dbReference type="ARBA" id="ARBA00022475"/>
    </source>
</evidence>
<keyword evidence="3" id="KW-1003">Cell membrane</keyword>
<protein>
    <submittedName>
        <fullName evidence="12">ABC transporter</fullName>
    </submittedName>
</protein>
<keyword evidence="5" id="KW-0547">Nucleotide-binding</keyword>
<dbReference type="GO" id="GO:0005886">
    <property type="term" value="C:plasma membrane"/>
    <property type="evidence" value="ECO:0007669"/>
    <property type="project" value="UniProtKB-SubCell"/>
</dbReference>
<keyword evidence="13" id="KW-1185">Reference proteome</keyword>
<dbReference type="InterPro" id="IPR003593">
    <property type="entry name" value="AAA+_ATPase"/>
</dbReference>
<evidence type="ECO:0000259" key="11">
    <source>
        <dbReference type="PROSITE" id="PS50929"/>
    </source>
</evidence>
<dbReference type="Pfam" id="PF00664">
    <property type="entry name" value="ABC_membrane"/>
    <property type="match status" value="1"/>
</dbReference>
<dbReference type="GO" id="GO:0005524">
    <property type="term" value="F:ATP binding"/>
    <property type="evidence" value="ECO:0007669"/>
    <property type="project" value="UniProtKB-KW"/>
</dbReference>
<dbReference type="Gene3D" id="1.20.1560.10">
    <property type="entry name" value="ABC transporter type 1, transmembrane domain"/>
    <property type="match status" value="1"/>
</dbReference>
<dbReference type="KEGG" id="aarg:Aargi30884_09830"/>
<proteinExistence type="predicted"/>
<dbReference type="SUPFAM" id="SSF52540">
    <property type="entry name" value="P-loop containing nucleoside triphosphate hydrolases"/>
    <property type="match status" value="1"/>
</dbReference>
<evidence type="ECO:0000256" key="9">
    <source>
        <dbReference type="SAM" id="Phobius"/>
    </source>
</evidence>
<dbReference type="FunFam" id="3.40.50.300:FF:000854">
    <property type="entry name" value="Multidrug ABC transporter ATP-binding protein"/>
    <property type="match status" value="1"/>
</dbReference>
<dbReference type="InterPro" id="IPR036640">
    <property type="entry name" value="ABC1_TM_sf"/>
</dbReference>
<reference evidence="13" key="1">
    <citation type="submission" date="2019-05" db="EMBL/GenBank/DDBJ databases">
        <title>Complete genome sequencing of Absiella argi strain JCM 30884.</title>
        <authorList>
            <person name="Sakamoto M."/>
            <person name="Murakami T."/>
            <person name="Mori H."/>
        </authorList>
    </citation>
    <scope>NUCLEOTIDE SEQUENCE [LARGE SCALE GENOMIC DNA]</scope>
    <source>
        <strain evidence="13">JCM 30884</strain>
    </source>
</reference>
<keyword evidence="6" id="KW-0067">ATP-binding</keyword>
<accession>A0A6N4TGG3</accession>
<dbReference type="GO" id="GO:0016887">
    <property type="term" value="F:ATP hydrolysis activity"/>
    <property type="evidence" value="ECO:0007669"/>
    <property type="project" value="InterPro"/>
</dbReference>
<feature type="transmembrane region" description="Helical" evidence="9">
    <location>
        <begin position="410"/>
        <end position="432"/>
    </location>
</feature>
<evidence type="ECO:0000256" key="4">
    <source>
        <dbReference type="ARBA" id="ARBA00022692"/>
    </source>
</evidence>
<feature type="domain" description="ABC transporter" evidence="10">
    <location>
        <begin position="507"/>
        <end position="744"/>
    </location>
</feature>
<dbReference type="SMART" id="SM00382">
    <property type="entry name" value="AAA"/>
    <property type="match status" value="1"/>
</dbReference>
<dbReference type="InterPro" id="IPR003439">
    <property type="entry name" value="ABC_transporter-like_ATP-bd"/>
</dbReference>
<dbReference type="Pfam" id="PF00005">
    <property type="entry name" value="ABC_tran"/>
    <property type="match status" value="1"/>
</dbReference>
<dbReference type="PANTHER" id="PTHR43394:SF1">
    <property type="entry name" value="ATP-BINDING CASSETTE SUB-FAMILY B MEMBER 10, MITOCHONDRIAL"/>
    <property type="match status" value="1"/>
</dbReference>
<gene>
    <name evidence="12" type="ORF">Aargi30884_09830</name>
</gene>
<keyword evidence="2" id="KW-0813">Transport</keyword>
<evidence type="ECO:0000256" key="8">
    <source>
        <dbReference type="ARBA" id="ARBA00023136"/>
    </source>
</evidence>
<evidence type="ECO:0000256" key="6">
    <source>
        <dbReference type="ARBA" id="ARBA00022840"/>
    </source>
</evidence>
<dbReference type="PROSITE" id="PS50929">
    <property type="entry name" value="ABC_TM1F"/>
    <property type="match status" value="1"/>
</dbReference>
<dbReference type="Gene3D" id="3.40.50.300">
    <property type="entry name" value="P-loop containing nucleotide triphosphate hydrolases"/>
    <property type="match status" value="1"/>
</dbReference>
<dbReference type="InterPro" id="IPR027417">
    <property type="entry name" value="P-loop_NTPase"/>
</dbReference>
<dbReference type="AlphaFoldDB" id="A0A6N4TGG3"/>
<organism evidence="12 13">
    <name type="scientific">Amedibacterium intestinale</name>
    <dbReference type="NCBI Taxonomy" id="2583452"/>
    <lineage>
        <taxon>Bacteria</taxon>
        <taxon>Bacillati</taxon>
        <taxon>Bacillota</taxon>
        <taxon>Erysipelotrichia</taxon>
        <taxon>Erysipelotrichales</taxon>
        <taxon>Erysipelotrichaceae</taxon>
        <taxon>Amedibacterium</taxon>
    </lineage>
</organism>
<dbReference type="SUPFAM" id="SSF90123">
    <property type="entry name" value="ABC transporter transmembrane region"/>
    <property type="match status" value="1"/>
</dbReference>
<sequence>MLKLRKYLKPFIASILAIIVLLFAQAMCELAMPDYMSNIVNVGITSGGIEDGVLEAVRESEYDKLKIFMDEKQQKVFTDNYELQTSSNADKGMKEKYPALEKENVYLLKDVDKDTREKVKLALSEAETCVMVLEQTQANLSSEDIANLTQEQKDMMYMLKKLPQGVDVFNVLKMMPKEQLADMQKEITKKSSLMGQDMMDSSNALYAKAEYKKVGMDTDAIQYRYLFTNGGLMLLVALGSAVAAICVGFLASKVAAGFSRNLRKDVFQKVENFSNVEFNKFSTNTLITRTTNDVQQVQMVMVMILRMVIYAPIIGIGALLKVINSNADMTWIIGLVVAVIIGIMATAFAFVLPKFRIQQKLMDKLNSVVRELLDGMPVIRAFNNQKIESQKFHKSNHDIMKTQLFVSRSMGFLLPIIMFVMNMSSILIVWVGSHQINDGVLMVGDMMAFIQYAMQIIMAFMMVTMMSIMIPRASVAAGRIKEVLDTEISICDPEKAENFDADKRGEIEFKNVSFRYPGAEEDVLHNLNFTAEAGKTTAFIGSTGSGKSTIVNLVPRFFDVTKGEILVDGVNIKHVSQKALRDKIGYVPQKGFLFSGTIATNLRYAKEDASEEDLKAASEIAQAMEFIDNKPEGFDTEIAQGGTNVSGGQRQRLSIARALVKKPEIFIFDDTFSALDFKTDAKLRKALNALCEETRSTVLMVAQRISSIMHADRIVVLDKGAIVGIGTHKELMETCDVYKEIAYSQLSKEELENE</sequence>
<feature type="transmembrane region" description="Helical" evidence="9">
    <location>
        <begin position="231"/>
        <end position="251"/>
    </location>
</feature>
<evidence type="ECO:0000313" key="12">
    <source>
        <dbReference type="EMBL" id="BBK22080.1"/>
    </source>
</evidence>
<evidence type="ECO:0000313" key="13">
    <source>
        <dbReference type="Proteomes" id="UP000464754"/>
    </source>
</evidence>